<reference evidence="2 3" key="1">
    <citation type="submission" date="2017-10" db="EMBL/GenBank/DDBJ databases">
        <title>Novel microbial diversity and functional potential in the marine mammal oral microbiome.</title>
        <authorList>
            <person name="Dudek N.K."/>
            <person name="Sun C.L."/>
            <person name="Burstein D."/>
            <person name="Kantor R.S."/>
            <person name="Aliaga Goltsman D.S."/>
            <person name="Bik E.M."/>
            <person name="Thomas B.C."/>
            <person name="Banfield J.F."/>
            <person name="Relman D.A."/>
        </authorList>
    </citation>
    <scope>NUCLEOTIDE SEQUENCE [LARGE SCALE GENOMIC DNA]</scope>
    <source>
        <strain evidence="2">DOLJORAL78_47_16</strain>
    </source>
</reference>
<sequence>MKKFEKLLQYSKRLEAFHLSRRHRELDDIQDFDTRKERLRTAALNRILPLDLAVAEHRMHNLDDQEHQGMQAEENKARQLIEQKEFVRQARDSLADTAGNEFDLIADIQGFTYHEELFQNLKQLPEASVDIFEHELTDSTEVELQQELEENRKALQGPPKRLEVQVEKIEPLAQNVAQQQVSEALEASKPEKQKQSSDRTAEKEDIEEQKPSDTVFFFRPQKKARK</sequence>
<evidence type="ECO:0000256" key="1">
    <source>
        <dbReference type="SAM" id="MobiDB-lite"/>
    </source>
</evidence>
<feature type="region of interest" description="Disordered" evidence="1">
    <location>
        <begin position="179"/>
        <end position="226"/>
    </location>
</feature>
<proteinExistence type="predicted"/>
<protein>
    <submittedName>
        <fullName evidence="2">Uncharacterized protein</fullName>
    </submittedName>
</protein>
<comment type="caution">
    <text evidence="2">The sequence shown here is derived from an EMBL/GenBank/DDBJ whole genome shotgun (WGS) entry which is preliminary data.</text>
</comment>
<dbReference type="EMBL" id="PDSK01000029">
    <property type="protein sequence ID" value="PIE35931.1"/>
    <property type="molecule type" value="Genomic_DNA"/>
</dbReference>
<name>A0A2G6KJU9_9BACT</name>
<dbReference type="AlphaFoldDB" id="A0A2G6KJU9"/>
<accession>A0A2G6KJU9</accession>
<dbReference type="Proteomes" id="UP000230821">
    <property type="component" value="Unassembled WGS sequence"/>
</dbReference>
<organism evidence="2 3">
    <name type="scientific">candidate division KSB3 bacterium</name>
    <dbReference type="NCBI Taxonomy" id="2044937"/>
    <lineage>
        <taxon>Bacteria</taxon>
        <taxon>candidate division KSB3</taxon>
    </lineage>
</organism>
<evidence type="ECO:0000313" key="3">
    <source>
        <dbReference type="Proteomes" id="UP000230821"/>
    </source>
</evidence>
<feature type="compositionally biased region" description="Basic and acidic residues" evidence="1">
    <location>
        <begin position="186"/>
        <end position="211"/>
    </location>
</feature>
<gene>
    <name evidence="2" type="ORF">CSA56_02050</name>
</gene>
<evidence type="ECO:0000313" key="2">
    <source>
        <dbReference type="EMBL" id="PIE35931.1"/>
    </source>
</evidence>